<dbReference type="CDD" id="cd09272">
    <property type="entry name" value="RNase_HI_RT_Ty1"/>
    <property type="match status" value="1"/>
</dbReference>
<dbReference type="PANTHER" id="PTHR11439">
    <property type="entry name" value="GAG-POL-RELATED RETROTRANSPOSON"/>
    <property type="match status" value="1"/>
</dbReference>
<dbReference type="PANTHER" id="PTHR11439:SF467">
    <property type="entry name" value="INTEGRASE CATALYTIC DOMAIN-CONTAINING PROTEIN"/>
    <property type="match status" value="1"/>
</dbReference>
<proteinExistence type="predicted"/>
<evidence type="ECO:0008006" key="3">
    <source>
        <dbReference type="Google" id="ProtNLM"/>
    </source>
</evidence>
<comment type="caution">
    <text evidence="1">The sequence shown here is derived from an EMBL/GenBank/DDBJ whole genome shotgun (WGS) entry which is preliminary data.</text>
</comment>
<evidence type="ECO:0000313" key="1">
    <source>
        <dbReference type="EMBL" id="GBM55335.1"/>
    </source>
</evidence>
<reference evidence="1 2" key="1">
    <citation type="journal article" date="2019" name="Sci. Rep.">
        <title>Orb-weaving spider Araneus ventricosus genome elucidates the spidroin gene catalogue.</title>
        <authorList>
            <person name="Kono N."/>
            <person name="Nakamura H."/>
            <person name="Ohtoshi R."/>
            <person name="Moran D.A.P."/>
            <person name="Shinohara A."/>
            <person name="Yoshida Y."/>
            <person name="Fujiwara M."/>
            <person name="Mori M."/>
            <person name="Tomita M."/>
            <person name="Arakawa K."/>
        </authorList>
    </citation>
    <scope>NUCLEOTIDE SEQUENCE [LARGE SCALE GENOMIC DNA]</scope>
</reference>
<organism evidence="1 2">
    <name type="scientific">Araneus ventricosus</name>
    <name type="common">Orbweaver spider</name>
    <name type="synonym">Epeira ventricosa</name>
    <dbReference type="NCBI Taxonomy" id="182803"/>
    <lineage>
        <taxon>Eukaryota</taxon>
        <taxon>Metazoa</taxon>
        <taxon>Ecdysozoa</taxon>
        <taxon>Arthropoda</taxon>
        <taxon>Chelicerata</taxon>
        <taxon>Arachnida</taxon>
        <taxon>Araneae</taxon>
        <taxon>Araneomorphae</taxon>
        <taxon>Entelegynae</taxon>
        <taxon>Araneoidea</taxon>
        <taxon>Araneidae</taxon>
        <taxon>Araneus</taxon>
    </lineage>
</organism>
<protein>
    <recommendedName>
        <fullName evidence="3">Retrovirus-related Pol polyprotein from transposon TNT 1-94</fullName>
    </recommendedName>
</protein>
<dbReference type="OrthoDB" id="3344688at2759"/>
<name>A0A4Y2GR95_ARAVE</name>
<sequence length="141" mass="15675">MQIFGGCTKTGRSTSGSVIVYAGGAIPWHSQRQAIVATSTTEAEVVAAPEAVKEVLWLTRLYQGIVNLKEVPTLQVGNQAAVKRAHNPGYHRRTTHIEIKPLLHSPEKVMYMLSKHQPERQLADIMTKPWLLILCQHIGLM</sequence>
<accession>A0A4Y2GR95</accession>
<dbReference type="AlphaFoldDB" id="A0A4Y2GR95"/>
<dbReference type="EMBL" id="BGPR01001496">
    <property type="protein sequence ID" value="GBM55335.1"/>
    <property type="molecule type" value="Genomic_DNA"/>
</dbReference>
<keyword evidence="2" id="KW-1185">Reference proteome</keyword>
<evidence type="ECO:0000313" key="2">
    <source>
        <dbReference type="Proteomes" id="UP000499080"/>
    </source>
</evidence>
<gene>
    <name evidence="1" type="ORF">AVEN_252701_1</name>
</gene>
<dbReference type="Proteomes" id="UP000499080">
    <property type="component" value="Unassembled WGS sequence"/>
</dbReference>